<dbReference type="GO" id="GO:0019760">
    <property type="term" value="P:glucosinolate metabolic process"/>
    <property type="evidence" value="ECO:0007669"/>
    <property type="project" value="UniProtKB-ARBA"/>
</dbReference>
<dbReference type="PANTHER" id="PTHR47435:SF4">
    <property type="entry name" value="KELCH REPEAT PROTEIN (AFU_ORTHOLOGUE AFUA_5G12780)"/>
    <property type="match status" value="1"/>
</dbReference>
<organism evidence="8 9">
    <name type="scientific">Dimargaris cristalligena</name>
    <dbReference type="NCBI Taxonomy" id="215637"/>
    <lineage>
        <taxon>Eukaryota</taxon>
        <taxon>Fungi</taxon>
        <taxon>Fungi incertae sedis</taxon>
        <taxon>Zoopagomycota</taxon>
        <taxon>Kickxellomycotina</taxon>
        <taxon>Dimargaritomycetes</taxon>
        <taxon>Dimargaritales</taxon>
        <taxon>Dimargaritaceae</taxon>
        <taxon>Dimargaris</taxon>
    </lineage>
</organism>
<evidence type="ECO:0000256" key="1">
    <source>
        <dbReference type="ARBA" id="ARBA00022441"/>
    </source>
</evidence>
<evidence type="ECO:0000256" key="3">
    <source>
        <dbReference type="ARBA" id="ARBA00023004"/>
    </source>
</evidence>
<dbReference type="Gene3D" id="2.120.10.80">
    <property type="entry name" value="Kelch-type beta propeller"/>
    <property type="match status" value="1"/>
</dbReference>
<dbReference type="InterPro" id="IPR015915">
    <property type="entry name" value="Kelch-typ_b-propeller"/>
</dbReference>
<keyword evidence="6" id="KW-0732">Signal</keyword>
<gene>
    <name evidence="8" type="ORF">BJ085DRAFT_33162</name>
</gene>
<evidence type="ECO:0000256" key="4">
    <source>
        <dbReference type="SAM" id="MobiDB-lite"/>
    </source>
</evidence>
<keyword evidence="2" id="KW-0677">Repeat</keyword>
<dbReference type="InterPro" id="IPR056737">
    <property type="entry name" value="Beta-prop_ATRN-MKLN-like"/>
</dbReference>
<feature type="domain" description="Attractin/MKLN-like beta-propeller" evidence="7">
    <location>
        <begin position="27"/>
        <end position="250"/>
    </location>
</feature>
<name>A0A4P9ZYX0_9FUNG</name>
<feature type="signal peptide" evidence="6">
    <location>
        <begin position="1"/>
        <end position="23"/>
    </location>
</feature>
<dbReference type="Pfam" id="PF24981">
    <property type="entry name" value="Beta-prop_ATRN-LZTR1"/>
    <property type="match status" value="1"/>
</dbReference>
<dbReference type="Proteomes" id="UP000268162">
    <property type="component" value="Unassembled WGS sequence"/>
</dbReference>
<evidence type="ECO:0000313" key="9">
    <source>
        <dbReference type="Proteomes" id="UP000268162"/>
    </source>
</evidence>
<dbReference type="SUPFAM" id="SSF117281">
    <property type="entry name" value="Kelch motif"/>
    <property type="match status" value="1"/>
</dbReference>
<dbReference type="AlphaFoldDB" id="A0A4P9ZYX0"/>
<feature type="region of interest" description="Disordered" evidence="4">
    <location>
        <begin position="477"/>
        <end position="500"/>
    </location>
</feature>
<evidence type="ECO:0000313" key="8">
    <source>
        <dbReference type="EMBL" id="RKP38893.1"/>
    </source>
</evidence>
<proteinExistence type="predicted"/>
<reference evidence="9" key="1">
    <citation type="journal article" date="2018" name="Nat. Microbiol.">
        <title>Leveraging single-cell genomics to expand the fungal tree of life.</title>
        <authorList>
            <person name="Ahrendt S.R."/>
            <person name="Quandt C.A."/>
            <person name="Ciobanu D."/>
            <person name="Clum A."/>
            <person name="Salamov A."/>
            <person name="Andreopoulos B."/>
            <person name="Cheng J.F."/>
            <person name="Woyke T."/>
            <person name="Pelin A."/>
            <person name="Henrissat B."/>
            <person name="Reynolds N.K."/>
            <person name="Benny G.L."/>
            <person name="Smith M.E."/>
            <person name="James T.Y."/>
            <person name="Grigoriev I.V."/>
        </authorList>
    </citation>
    <scope>NUCLEOTIDE SEQUENCE [LARGE SCALE GENOMIC DNA]</scope>
    <source>
        <strain evidence="9">RSA 468</strain>
    </source>
</reference>
<accession>A0A4P9ZYX0</accession>
<keyword evidence="5" id="KW-0472">Membrane</keyword>
<dbReference type="CDD" id="cd12087">
    <property type="entry name" value="TM_EGFR-like"/>
    <property type="match status" value="1"/>
</dbReference>
<keyword evidence="1" id="KW-0880">Kelch repeat</keyword>
<evidence type="ECO:0000256" key="2">
    <source>
        <dbReference type="ARBA" id="ARBA00022737"/>
    </source>
</evidence>
<keyword evidence="5" id="KW-0812">Transmembrane</keyword>
<evidence type="ECO:0000256" key="5">
    <source>
        <dbReference type="SAM" id="Phobius"/>
    </source>
</evidence>
<evidence type="ECO:0000259" key="7">
    <source>
        <dbReference type="Pfam" id="PF24981"/>
    </source>
</evidence>
<feature type="chain" id="PRO_5020996342" description="Attractin/MKLN-like beta-propeller domain-containing protein" evidence="6">
    <location>
        <begin position="24"/>
        <end position="500"/>
    </location>
</feature>
<protein>
    <recommendedName>
        <fullName evidence="7">Attractin/MKLN-like beta-propeller domain-containing protein</fullName>
    </recommendedName>
</protein>
<feature type="transmembrane region" description="Helical" evidence="5">
    <location>
        <begin position="415"/>
        <end position="438"/>
    </location>
</feature>
<dbReference type="PANTHER" id="PTHR47435">
    <property type="entry name" value="KELCH REPEAT PROTEIN (AFU_ORTHOLOGUE AFUA_5G12780)"/>
    <property type="match status" value="1"/>
</dbReference>
<sequence length="500" mass="55461">MKGNNHLWFLLIGWAAFATAGWAASVCNRAYHTTTFISPRLYIQGGTQFCNDTGASHSDQLLDFSSDIDVDNLTFQSIPVLNASNSNWGSSVAMVASSISETVIYHVGGGRASSTDTVSIPFIHTYDTIENEWLAKKDSLESYNLIYHSAVWSPKAAKVFVYGGRKSKEHNLNVTLDQFYEYDPQENKLATFNKQPESPPAMASHSATMINGTHMLLCGGMGDTNPIPTNAVYLFDTVGYSWKRISTTGTPPKSLVGASPVWKRESLVYHMSSKGSPGPNLTINPVRYFTIACTYHTYKVVHDTLMFYGSESVAKEAFDGFPTLKITETAFTWYKVKLPTSHPYKASYSTALVGKYLISTFGYTSTNEQEKMRIYDLESMTQVTRVSSQELLAPLPDHVFPSSEKRGKSGLSTGAIVGIAVGSAVFVGLVIGAVVLFYRRRKNQEVNYDGLSRKDRMRRADTMRRTMNDLGILPEDVDVSFDPDNPRQPVKFSRASDARR</sequence>
<keyword evidence="5" id="KW-1133">Transmembrane helix</keyword>
<evidence type="ECO:0000256" key="6">
    <source>
        <dbReference type="SAM" id="SignalP"/>
    </source>
</evidence>
<keyword evidence="3" id="KW-0408">Iron</keyword>
<keyword evidence="9" id="KW-1185">Reference proteome</keyword>
<dbReference type="EMBL" id="ML002319">
    <property type="protein sequence ID" value="RKP38893.1"/>
    <property type="molecule type" value="Genomic_DNA"/>
</dbReference>